<evidence type="ECO:0000313" key="3">
    <source>
        <dbReference type="Proteomes" id="UP001500305"/>
    </source>
</evidence>
<protein>
    <submittedName>
        <fullName evidence="2">Uncharacterized protein</fullName>
    </submittedName>
</protein>
<feature type="region of interest" description="Disordered" evidence="1">
    <location>
        <begin position="30"/>
        <end position="49"/>
    </location>
</feature>
<evidence type="ECO:0000313" key="2">
    <source>
        <dbReference type="EMBL" id="GAA2234273.1"/>
    </source>
</evidence>
<organism evidence="2 3">
    <name type="scientific">Kitasatospora cystarginea</name>
    <dbReference type="NCBI Taxonomy" id="58350"/>
    <lineage>
        <taxon>Bacteria</taxon>
        <taxon>Bacillati</taxon>
        <taxon>Actinomycetota</taxon>
        <taxon>Actinomycetes</taxon>
        <taxon>Kitasatosporales</taxon>
        <taxon>Streptomycetaceae</taxon>
        <taxon>Kitasatospora</taxon>
    </lineage>
</organism>
<dbReference type="Proteomes" id="UP001500305">
    <property type="component" value="Unassembled WGS sequence"/>
</dbReference>
<accession>A0ABP5QGJ3</accession>
<comment type="caution">
    <text evidence="2">The sequence shown here is derived from an EMBL/GenBank/DDBJ whole genome shotgun (WGS) entry which is preliminary data.</text>
</comment>
<name>A0ABP5QGJ3_9ACTN</name>
<keyword evidence="3" id="KW-1185">Reference proteome</keyword>
<gene>
    <name evidence="2" type="ORF">GCM10010430_13760</name>
</gene>
<dbReference type="EMBL" id="BAAATR010000004">
    <property type="protein sequence ID" value="GAA2234273.1"/>
    <property type="molecule type" value="Genomic_DNA"/>
</dbReference>
<sequence length="49" mass="4690">MEGSRPGQRSAAPPVGAAVADVVAAQKGGAGAGALAAAPAPPGDRYNFW</sequence>
<evidence type="ECO:0000256" key="1">
    <source>
        <dbReference type="SAM" id="MobiDB-lite"/>
    </source>
</evidence>
<reference evidence="3" key="1">
    <citation type="journal article" date="2019" name="Int. J. Syst. Evol. Microbiol.">
        <title>The Global Catalogue of Microorganisms (GCM) 10K type strain sequencing project: providing services to taxonomists for standard genome sequencing and annotation.</title>
        <authorList>
            <consortium name="The Broad Institute Genomics Platform"/>
            <consortium name="The Broad Institute Genome Sequencing Center for Infectious Disease"/>
            <person name="Wu L."/>
            <person name="Ma J."/>
        </authorList>
    </citation>
    <scope>NUCLEOTIDE SEQUENCE [LARGE SCALE GENOMIC DNA]</scope>
    <source>
        <strain evidence="3">JCM 7356</strain>
    </source>
</reference>
<proteinExistence type="predicted"/>